<dbReference type="GO" id="GO:0051536">
    <property type="term" value="F:iron-sulfur cluster binding"/>
    <property type="evidence" value="ECO:0007669"/>
    <property type="project" value="UniProtKB-KW"/>
</dbReference>
<comment type="caution">
    <text evidence="7">The sequence shown here is derived from an EMBL/GenBank/DDBJ whole genome shotgun (WGS) entry which is preliminary data.</text>
</comment>
<sequence length="474" mass="51703">MPVLLLSTYELGHQPFGLASPAAWLRAAGAEVTAVDLAVESFPEASVKAAEVVAFYLPMHTATRMAVELIPRVRVLNPTAHLCAYGLYAPVNESLLRALGVDTVLGGEFEAPLSALVSELSQSPPALPHPPVRQTLPLISLDRQTFRQPDRAGLPPLTSYASLQLPDGTRRTVGYTEASRGCKHVCRHCPIVPVYGGRFRVVQRDVVDADVAALVETGAEHITFGDPDFLNGPTHAAAIVTRLHERFPALSYDVTIKVEHLVAHPQMMPLLRDTGCVLVTTAVESFDDTVLEVFDKRHTTKDLVVALRTLREVGIAVNPTFVAFTPWTSRESYADFLTAVCNLGLVESVAAVQYAIRLLVPAGSRLLDRTDMQEHLGTFDPEGLCYRWTHPDPLMDELQSAVFAVAEDAARVGWSRVEVFDRVRQHAAQLLGGPEAEKLAALEPTASTSVAVPYLTEPWFCCAEPVRSQLEPLL</sequence>
<dbReference type="AlphaFoldDB" id="A0A2W2F425"/>
<dbReference type="SFLD" id="SFLDS00029">
    <property type="entry name" value="Radical_SAM"/>
    <property type="match status" value="1"/>
</dbReference>
<dbReference type="SFLD" id="SFLDG01082">
    <property type="entry name" value="B12-binding_domain_containing"/>
    <property type="match status" value="1"/>
</dbReference>
<dbReference type="InterPro" id="IPR006638">
    <property type="entry name" value="Elp3/MiaA/NifB-like_rSAM"/>
</dbReference>
<accession>A0A2W2F425</accession>
<evidence type="ECO:0000256" key="5">
    <source>
        <dbReference type="ARBA" id="ARBA00023014"/>
    </source>
</evidence>
<dbReference type="GO" id="GO:0046872">
    <property type="term" value="F:metal ion binding"/>
    <property type="evidence" value="ECO:0007669"/>
    <property type="project" value="UniProtKB-KW"/>
</dbReference>
<dbReference type="PANTHER" id="PTHR43409:SF7">
    <property type="entry name" value="BLL1977 PROTEIN"/>
    <property type="match status" value="1"/>
</dbReference>
<comment type="cofactor">
    <cofactor evidence="1">
        <name>[4Fe-4S] cluster</name>
        <dbReference type="ChEBI" id="CHEBI:49883"/>
    </cofactor>
</comment>
<dbReference type="NCBIfam" id="NF040546">
    <property type="entry name" value="rSAM_CUAEP"/>
    <property type="match status" value="1"/>
</dbReference>
<keyword evidence="5" id="KW-0411">Iron-sulfur</keyword>
<dbReference type="InterPro" id="IPR051198">
    <property type="entry name" value="BchE-like"/>
</dbReference>
<keyword evidence="8" id="KW-1185">Reference proteome</keyword>
<evidence type="ECO:0000256" key="2">
    <source>
        <dbReference type="ARBA" id="ARBA00022691"/>
    </source>
</evidence>
<dbReference type="CDD" id="cd01335">
    <property type="entry name" value="Radical_SAM"/>
    <property type="match status" value="1"/>
</dbReference>
<dbReference type="SMART" id="SM00729">
    <property type="entry name" value="Elp3"/>
    <property type="match status" value="1"/>
</dbReference>
<evidence type="ECO:0000256" key="1">
    <source>
        <dbReference type="ARBA" id="ARBA00001966"/>
    </source>
</evidence>
<reference evidence="7 8" key="1">
    <citation type="submission" date="2018-01" db="EMBL/GenBank/DDBJ databases">
        <title>Draft genome sequence of Jishengella sp. NA12.</title>
        <authorList>
            <person name="Sahin N."/>
            <person name="Ay H."/>
            <person name="Saygin H."/>
        </authorList>
    </citation>
    <scope>NUCLEOTIDE SEQUENCE [LARGE SCALE GENOMIC DNA]</scope>
    <source>
        <strain evidence="7 8">NA12</strain>
    </source>
</reference>
<proteinExistence type="predicted"/>
<dbReference type="InterPro" id="IPR007197">
    <property type="entry name" value="rSAM"/>
</dbReference>
<organism evidence="7 8">
    <name type="scientific">Micromonospora craterilacus</name>
    <dbReference type="NCBI Taxonomy" id="1655439"/>
    <lineage>
        <taxon>Bacteria</taxon>
        <taxon>Bacillati</taxon>
        <taxon>Actinomycetota</taxon>
        <taxon>Actinomycetes</taxon>
        <taxon>Micromonosporales</taxon>
        <taxon>Micromonosporaceae</taxon>
        <taxon>Micromonospora</taxon>
    </lineage>
</organism>
<evidence type="ECO:0000256" key="4">
    <source>
        <dbReference type="ARBA" id="ARBA00023004"/>
    </source>
</evidence>
<dbReference type="OrthoDB" id="5298546at2"/>
<dbReference type="InterPro" id="IPR058240">
    <property type="entry name" value="rSAM_sf"/>
</dbReference>
<dbReference type="InterPro" id="IPR054699">
    <property type="entry name" value="rSAM_CUAEP"/>
</dbReference>
<dbReference type="Proteomes" id="UP000248924">
    <property type="component" value="Unassembled WGS sequence"/>
</dbReference>
<protein>
    <submittedName>
        <fullName evidence="7">Radical SAM protein</fullName>
    </submittedName>
</protein>
<keyword evidence="3" id="KW-0479">Metal-binding</keyword>
<dbReference type="InterPro" id="IPR023404">
    <property type="entry name" value="rSAM_horseshoe"/>
</dbReference>
<dbReference type="PANTHER" id="PTHR43409">
    <property type="entry name" value="ANAEROBIC MAGNESIUM-PROTOPORPHYRIN IX MONOMETHYL ESTER CYCLASE-RELATED"/>
    <property type="match status" value="1"/>
</dbReference>
<dbReference type="RefSeq" id="WP_111211885.1">
    <property type="nucleotide sequence ID" value="NZ_POTY01000003.1"/>
</dbReference>
<dbReference type="PROSITE" id="PS51918">
    <property type="entry name" value="RADICAL_SAM"/>
    <property type="match status" value="1"/>
</dbReference>
<dbReference type="GO" id="GO:0005829">
    <property type="term" value="C:cytosol"/>
    <property type="evidence" value="ECO:0007669"/>
    <property type="project" value="TreeGrafter"/>
</dbReference>
<dbReference type="GO" id="GO:0003824">
    <property type="term" value="F:catalytic activity"/>
    <property type="evidence" value="ECO:0007669"/>
    <property type="project" value="InterPro"/>
</dbReference>
<evidence type="ECO:0000259" key="6">
    <source>
        <dbReference type="PROSITE" id="PS51918"/>
    </source>
</evidence>
<name>A0A2W2F425_9ACTN</name>
<feature type="domain" description="Radical SAM core" evidence="6">
    <location>
        <begin position="168"/>
        <end position="382"/>
    </location>
</feature>
<keyword evidence="2" id="KW-0949">S-adenosyl-L-methionine</keyword>
<evidence type="ECO:0000313" key="8">
    <source>
        <dbReference type="Proteomes" id="UP000248924"/>
    </source>
</evidence>
<keyword evidence="4" id="KW-0408">Iron</keyword>
<dbReference type="SUPFAM" id="SSF102114">
    <property type="entry name" value="Radical SAM enzymes"/>
    <property type="match status" value="1"/>
</dbReference>
<evidence type="ECO:0000313" key="7">
    <source>
        <dbReference type="EMBL" id="PZG24179.1"/>
    </source>
</evidence>
<gene>
    <name evidence="7" type="ORF">C1I95_01005</name>
</gene>
<evidence type="ECO:0000256" key="3">
    <source>
        <dbReference type="ARBA" id="ARBA00022723"/>
    </source>
</evidence>
<dbReference type="Gene3D" id="3.80.30.20">
    <property type="entry name" value="tm_1862 like domain"/>
    <property type="match status" value="1"/>
</dbReference>
<dbReference type="EMBL" id="POTY01000003">
    <property type="protein sequence ID" value="PZG24179.1"/>
    <property type="molecule type" value="Genomic_DNA"/>
</dbReference>
<dbReference type="Pfam" id="PF04055">
    <property type="entry name" value="Radical_SAM"/>
    <property type="match status" value="1"/>
</dbReference>